<accession>A0A9D1IVG2</accession>
<dbReference type="PANTHER" id="PTHR43798">
    <property type="entry name" value="MONOACYLGLYCEROL LIPASE"/>
    <property type="match status" value="1"/>
</dbReference>
<dbReference type="Pfam" id="PF00561">
    <property type="entry name" value="Abhydrolase_1"/>
    <property type="match status" value="1"/>
</dbReference>
<reference evidence="5" key="2">
    <citation type="journal article" date="2021" name="PeerJ">
        <title>Extensive microbial diversity within the chicken gut microbiome revealed by metagenomics and culture.</title>
        <authorList>
            <person name="Gilroy R."/>
            <person name="Ravi A."/>
            <person name="Getino M."/>
            <person name="Pursley I."/>
            <person name="Horton D.L."/>
            <person name="Alikhan N.F."/>
            <person name="Baker D."/>
            <person name="Gharbi K."/>
            <person name="Hall N."/>
            <person name="Watson M."/>
            <person name="Adriaenssens E.M."/>
            <person name="Foster-Nyarko E."/>
            <person name="Jarju S."/>
            <person name="Secka A."/>
            <person name="Antonio M."/>
            <person name="Oren A."/>
            <person name="Chaudhuri R.R."/>
            <person name="La Ragione R."/>
            <person name="Hildebrand F."/>
            <person name="Pallen M.J."/>
        </authorList>
    </citation>
    <scope>NUCLEOTIDE SEQUENCE</scope>
    <source>
        <strain evidence="5">CHK191-8634</strain>
    </source>
</reference>
<proteinExistence type="predicted"/>
<dbReference type="PANTHER" id="PTHR43798:SF31">
    <property type="entry name" value="AB HYDROLASE SUPERFAMILY PROTEIN YCLE"/>
    <property type="match status" value="1"/>
</dbReference>
<keyword evidence="1 5" id="KW-0378">Hydrolase</keyword>
<evidence type="ECO:0000313" key="5">
    <source>
        <dbReference type="EMBL" id="HIU42877.1"/>
    </source>
</evidence>
<dbReference type="SUPFAM" id="SSF53474">
    <property type="entry name" value="alpha/beta-Hydrolases"/>
    <property type="match status" value="1"/>
</dbReference>
<evidence type="ECO:0000256" key="1">
    <source>
        <dbReference type="ARBA" id="ARBA00022801"/>
    </source>
</evidence>
<reference evidence="5" key="1">
    <citation type="submission" date="2020-10" db="EMBL/GenBank/DDBJ databases">
        <authorList>
            <person name="Gilroy R."/>
        </authorList>
    </citation>
    <scope>NUCLEOTIDE SEQUENCE</scope>
    <source>
        <strain evidence="5">CHK191-8634</strain>
    </source>
</reference>
<dbReference type="Proteomes" id="UP000824073">
    <property type="component" value="Unassembled WGS sequence"/>
</dbReference>
<comment type="caution">
    <text evidence="5">The sequence shown here is derived from an EMBL/GenBank/DDBJ whole genome shotgun (WGS) entry which is preliminary data.</text>
</comment>
<feature type="chain" id="PRO_5039635124" evidence="3">
    <location>
        <begin position="25"/>
        <end position="344"/>
    </location>
</feature>
<evidence type="ECO:0000313" key="6">
    <source>
        <dbReference type="Proteomes" id="UP000824073"/>
    </source>
</evidence>
<sequence length="344" mass="38422">MKRKHLWTAAAALAGIAAPFAIEAAQRGIDRLRYAPPGEMVIVRGRRMHVYSEGEGPKTIVFLPGLGTPCPAIDFMPLVTRLRRQFRCVIPEPFGYGYSDAARRPRTSENIVEELREGLRAAGFRPPYVLLGHSIAGIYMLTWAARYPSEVEAVIGDDTSLPTQFDDPELKQAHAQVRYWPYPLLNRLGLMRLYGRLPLAASRKRLSDLSGGDPSRIPRVRSLSARNTLSRTIVDEARRVPQNCRAAQRLRFPKACRLLHFVAQGSIDSLPTAGFDWLAEHQKQALSVSDGRCVLLPGDHYLHHTEADAMAREIREFLSQPQPAPAAPVRPVSPIRRFAPGRKS</sequence>
<dbReference type="GO" id="GO:0016787">
    <property type="term" value="F:hydrolase activity"/>
    <property type="evidence" value="ECO:0007669"/>
    <property type="project" value="UniProtKB-KW"/>
</dbReference>
<feature type="signal peptide" evidence="3">
    <location>
        <begin position="1"/>
        <end position="24"/>
    </location>
</feature>
<name>A0A9D1IVG2_9CLOT</name>
<feature type="region of interest" description="Disordered" evidence="2">
    <location>
        <begin position="320"/>
        <end position="344"/>
    </location>
</feature>
<gene>
    <name evidence="5" type="ORF">IAB67_01090</name>
</gene>
<evidence type="ECO:0000259" key="4">
    <source>
        <dbReference type="Pfam" id="PF00561"/>
    </source>
</evidence>
<dbReference type="InterPro" id="IPR029058">
    <property type="entry name" value="AB_hydrolase_fold"/>
</dbReference>
<dbReference type="AlphaFoldDB" id="A0A9D1IVG2"/>
<dbReference type="GO" id="GO:0016020">
    <property type="term" value="C:membrane"/>
    <property type="evidence" value="ECO:0007669"/>
    <property type="project" value="TreeGrafter"/>
</dbReference>
<organism evidence="5 6">
    <name type="scientific">Candidatus Ventrousia excrementavium</name>
    <dbReference type="NCBI Taxonomy" id="2840961"/>
    <lineage>
        <taxon>Bacteria</taxon>
        <taxon>Bacillati</taxon>
        <taxon>Bacillota</taxon>
        <taxon>Clostridia</taxon>
        <taxon>Eubacteriales</taxon>
        <taxon>Clostridiaceae</taxon>
        <taxon>Clostridiaceae incertae sedis</taxon>
        <taxon>Candidatus Ventrousia</taxon>
    </lineage>
</organism>
<evidence type="ECO:0000256" key="2">
    <source>
        <dbReference type="SAM" id="MobiDB-lite"/>
    </source>
</evidence>
<dbReference type="InterPro" id="IPR050266">
    <property type="entry name" value="AB_hydrolase_sf"/>
</dbReference>
<dbReference type="Gene3D" id="3.40.50.1820">
    <property type="entry name" value="alpha/beta hydrolase"/>
    <property type="match status" value="1"/>
</dbReference>
<feature type="domain" description="AB hydrolase-1" evidence="4">
    <location>
        <begin position="59"/>
        <end position="175"/>
    </location>
</feature>
<keyword evidence="3" id="KW-0732">Signal</keyword>
<dbReference type="EMBL" id="DVMR01000012">
    <property type="protein sequence ID" value="HIU42877.1"/>
    <property type="molecule type" value="Genomic_DNA"/>
</dbReference>
<dbReference type="InterPro" id="IPR000073">
    <property type="entry name" value="AB_hydrolase_1"/>
</dbReference>
<protein>
    <submittedName>
        <fullName evidence="5">Alpha/beta hydrolase</fullName>
    </submittedName>
</protein>
<evidence type="ECO:0000256" key="3">
    <source>
        <dbReference type="SAM" id="SignalP"/>
    </source>
</evidence>